<keyword evidence="11" id="KW-0317">Glutathione biosynthesis</keyword>
<dbReference type="EMBL" id="MFNF01000057">
    <property type="protein sequence ID" value="OGG99471.1"/>
    <property type="molecule type" value="Genomic_DNA"/>
</dbReference>
<evidence type="ECO:0000313" key="14">
    <source>
        <dbReference type="Proteomes" id="UP000177583"/>
    </source>
</evidence>
<dbReference type="GO" id="GO:0006750">
    <property type="term" value="P:glutathione biosynthetic process"/>
    <property type="evidence" value="ECO:0007669"/>
    <property type="project" value="UniProtKB-KW"/>
</dbReference>
<keyword evidence="6 11" id="KW-0865">Zymogen</keyword>
<feature type="binding site" evidence="10">
    <location>
        <begin position="400"/>
        <end position="402"/>
    </location>
    <ligand>
        <name>L-glutamate</name>
        <dbReference type="ChEBI" id="CHEBI:29985"/>
    </ligand>
</feature>
<evidence type="ECO:0000256" key="6">
    <source>
        <dbReference type="ARBA" id="ARBA00023145"/>
    </source>
</evidence>
<dbReference type="PRINTS" id="PR01210">
    <property type="entry name" value="GGTRANSPTASE"/>
</dbReference>
<dbReference type="InterPro" id="IPR043138">
    <property type="entry name" value="GGT_lsub"/>
</dbReference>
<comment type="pathway">
    <text evidence="11">Sulfur metabolism; glutathione metabolism.</text>
</comment>
<evidence type="ECO:0000256" key="11">
    <source>
        <dbReference type="RuleBase" id="RU368036"/>
    </source>
</evidence>
<keyword evidence="5 11" id="KW-0378">Hydrolase</keyword>
<name>A0A1F6GMW0_9PROT</name>
<dbReference type="GO" id="GO:0006751">
    <property type="term" value="P:glutathione catabolic process"/>
    <property type="evidence" value="ECO:0007669"/>
    <property type="project" value="UniProtKB-UniRule"/>
</dbReference>
<evidence type="ECO:0000256" key="7">
    <source>
        <dbReference type="ARBA" id="ARBA00023315"/>
    </source>
</evidence>
<dbReference type="UniPathway" id="UPA00204"/>
<comment type="caution">
    <text evidence="13">The sequence shown here is derived from an EMBL/GenBank/DDBJ whole genome shotgun (WGS) entry which is preliminary data.</text>
</comment>
<dbReference type="Proteomes" id="UP000177583">
    <property type="component" value="Unassembled WGS sequence"/>
</dbReference>
<comment type="similarity">
    <text evidence="3 11">Belongs to the gamma-glutamyltransferase family.</text>
</comment>
<protein>
    <recommendedName>
        <fullName evidence="11">Glutathione hydrolase proenzyme</fullName>
        <ecNumber evidence="11">2.3.2.2</ecNumber>
        <ecNumber evidence="11">3.4.19.13</ecNumber>
    </recommendedName>
    <component>
        <recommendedName>
            <fullName evidence="11">Glutathione hydrolase large chain</fullName>
        </recommendedName>
    </component>
    <component>
        <recommendedName>
            <fullName evidence="11">Glutathione hydrolase small chain</fullName>
        </recommendedName>
    </component>
</protein>
<comment type="catalytic activity">
    <reaction evidence="1 11">
        <text>an S-substituted glutathione + H2O = an S-substituted L-cysteinylglycine + L-glutamate</text>
        <dbReference type="Rhea" id="RHEA:59468"/>
        <dbReference type="ChEBI" id="CHEBI:15377"/>
        <dbReference type="ChEBI" id="CHEBI:29985"/>
        <dbReference type="ChEBI" id="CHEBI:90779"/>
        <dbReference type="ChEBI" id="CHEBI:143103"/>
        <dbReference type="EC" id="3.4.19.13"/>
    </reaction>
</comment>
<evidence type="ECO:0000256" key="2">
    <source>
        <dbReference type="ARBA" id="ARBA00001089"/>
    </source>
</evidence>
<keyword evidence="4 11" id="KW-0808">Transferase</keyword>
<evidence type="ECO:0000256" key="12">
    <source>
        <dbReference type="SAM" id="SignalP"/>
    </source>
</evidence>
<evidence type="ECO:0000256" key="4">
    <source>
        <dbReference type="ARBA" id="ARBA00022679"/>
    </source>
</evidence>
<dbReference type="InterPro" id="IPR051792">
    <property type="entry name" value="GGT_bact"/>
</dbReference>
<comment type="catalytic activity">
    <reaction evidence="2 11">
        <text>glutathione + H2O = L-cysteinylglycine + L-glutamate</text>
        <dbReference type="Rhea" id="RHEA:28807"/>
        <dbReference type="ChEBI" id="CHEBI:15377"/>
        <dbReference type="ChEBI" id="CHEBI:29985"/>
        <dbReference type="ChEBI" id="CHEBI:57925"/>
        <dbReference type="ChEBI" id="CHEBI:61694"/>
        <dbReference type="EC" id="3.4.19.13"/>
    </reaction>
</comment>
<keyword evidence="12" id="KW-0732">Signal</keyword>
<comment type="catalytic activity">
    <reaction evidence="8 11">
        <text>an N-terminal (5-L-glutamyl)-[peptide] + an alpha-amino acid = 5-L-glutamyl amino acid + an N-terminal L-alpha-aminoacyl-[peptide]</text>
        <dbReference type="Rhea" id="RHEA:23904"/>
        <dbReference type="Rhea" id="RHEA-COMP:9780"/>
        <dbReference type="Rhea" id="RHEA-COMP:9795"/>
        <dbReference type="ChEBI" id="CHEBI:77644"/>
        <dbReference type="ChEBI" id="CHEBI:78597"/>
        <dbReference type="ChEBI" id="CHEBI:78599"/>
        <dbReference type="ChEBI" id="CHEBI:78608"/>
        <dbReference type="EC" id="2.3.2.2"/>
    </reaction>
</comment>
<evidence type="ECO:0000256" key="10">
    <source>
        <dbReference type="PIRSR" id="PIRSR600101-2"/>
    </source>
</evidence>
<feature type="binding site" evidence="10">
    <location>
        <position position="475"/>
    </location>
    <ligand>
        <name>L-glutamate</name>
        <dbReference type="ChEBI" id="CHEBI:29985"/>
    </ligand>
</feature>
<dbReference type="InterPro" id="IPR000101">
    <property type="entry name" value="GGT_peptidase"/>
</dbReference>
<dbReference type="PANTHER" id="PTHR43199">
    <property type="entry name" value="GLUTATHIONE HYDROLASE"/>
    <property type="match status" value="1"/>
</dbReference>
<evidence type="ECO:0000256" key="9">
    <source>
        <dbReference type="PIRSR" id="PIRSR600101-1"/>
    </source>
</evidence>
<dbReference type="InterPro" id="IPR029055">
    <property type="entry name" value="Ntn_hydrolases_N"/>
</dbReference>
<evidence type="ECO:0000256" key="3">
    <source>
        <dbReference type="ARBA" id="ARBA00009381"/>
    </source>
</evidence>
<comment type="subunit">
    <text evidence="11">This enzyme consists of two polypeptide chains, which are synthesized in precursor form from a single polypeptide.</text>
</comment>
<dbReference type="SUPFAM" id="SSF56235">
    <property type="entry name" value="N-terminal nucleophile aminohydrolases (Ntn hydrolases)"/>
    <property type="match status" value="1"/>
</dbReference>
<dbReference type="Gene3D" id="3.60.20.40">
    <property type="match status" value="1"/>
</dbReference>
<dbReference type="Pfam" id="PF01019">
    <property type="entry name" value="G_glu_transpept"/>
    <property type="match status" value="1"/>
</dbReference>
<feature type="signal peptide" evidence="12">
    <location>
        <begin position="1"/>
        <end position="18"/>
    </location>
</feature>
<dbReference type="PANTHER" id="PTHR43199:SF1">
    <property type="entry name" value="GLUTATHIONE HYDROLASE PROENZYME"/>
    <property type="match status" value="1"/>
</dbReference>
<dbReference type="GO" id="GO:0103068">
    <property type="term" value="F:leukotriene C4 gamma-glutamyl transferase activity"/>
    <property type="evidence" value="ECO:0007669"/>
    <property type="project" value="UniProtKB-EC"/>
</dbReference>
<dbReference type="InterPro" id="IPR043137">
    <property type="entry name" value="GGT_ssub_C"/>
</dbReference>
<dbReference type="EC" id="3.4.19.13" evidence="11"/>
<evidence type="ECO:0000256" key="5">
    <source>
        <dbReference type="ARBA" id="ARBA00022801"/>
    </source>
</evidence>
<evidence type="ECO:0000256" key="1">
    <source>
        <dbReference type="ARBA" id="ARBA00001049"/>
    </source>
</evidence>
<gene>
    <name evidence="13" type="ORF">A2557_12820</name>
</gene>
<evidence type="ECO:0000256" key="8">
    <source>
        <dbReference type="ARBA" id="ARBA00047417"/>
    </source>
</evidence>
<comment type="PTM">
    <text evidence="11">Cleaved by autocatalysis into a large and a small subunit.</text>
</comment>
<feature type="binding site" evidence="10">
    <location>
        <position position="105"/>
    </location>
    <ligand>
        <name>L-glutamate</name>
        <dbReference type="ChEBI" id="CHEBI:29985"/>
    </ligand>
</feature>
<accession>A0A1F6GMW0</accession>
<organism evidence="13 14">
    <name type="scientific">Candidatus Lambdaproteobacteria bacterium RIFOXYD2_FULL_56_26</name>
    <dbReference type="NCBI Taxonomy" id="1817773"/>
    <lineage>
        <taxon>Bacteria</taxon>
        <taxon>Pseudomonadati</taxon>
        <taxon>Pseudomonadota</taxon>
        <taxon>Candidatus Lambdaproteobacteria</taxon>
    </lineage>
</organism>
<sequence>MKFVSLLLALLWSGLGFAQELSPPTVQPLGPASVAKGKKMMVVGAEPLAVKEAFLVLEKGGNAVDAAVVMGFVMAVTYPKAGNLGGGGFMLMALSKDRTFALDYRERAPLAATTDMFLDETGAVDDQKIRFSHLSSGVPGTVAGLLLALHKFGTISTAEALAPAIRLAAEGFVVTQDFVDSVDEQAEHLKAWPSTKQIFFKADGSPYKVGERFVQKDLAQTLKKIATEGRKGFYQGEVAKRIADQMALNRGLITEVDLQAYQPALRKPLIGQYRGYEVLSMPPPSSGGVHVIQLLNLYERYNFAQMGQNRPQTVHLLAEAMKRVYADRAFYMGDADFVKVPVDKLISKRLADQEARGINLKSPTSAEKIAPIRIPGHYGENTTHFSIVDGSGMAVSNTYTLNFSFGSGIVVEGTGVLLNNEMDDFSAKPGSPNAYGLIGGVANSIAPKKRMLSSMSPTIVRKDQKPILVTGSPGGSKIITTVVEVIQNVLDHKMGLEQAVTAPRIHHQWLPDQLEVEPSFDPKTAQTLRDKGYQVEVRGYWGRADSIAFEGGQWVGVSDPRGKGLALGK</sequence>
<feature type="chain" id="PRO_5009524762" description="Glutathione hydrolase proenzyme" evidence="12">
    <location>
        <begin position="19"/>
        <end position="569"/>
    </location>
</feature>
<dbReference type="Gene3D" id="1.10.246.130">
    <property type="match status" value="1"/>
</dbReference>
<feature type="active site" description="Nucleophile" evidence="9">
    <location>
        <position position="382"/>
    </location>
</feature>
<feature type="binding site" evidence="10">
    <location>
        <begin position="453"/>
        <end position="454"/>
    </location>
    <ligand>
        <name>L-glutamate</name>
        <dbReference type="ChEBI" id="CHEBI:29985"/>
    </ligand>
</feature>
<reference evidence="13 14" key="1">
    <citation type="journal article" date="2016" name="Nat. Commun.">
        <title>Thousands of microbial genomes shed light on interconnected biogeochemical processes in an aquifer system.</title>
        <authorList>
            <person name="Anantharaman K."/>
            <person name="Brown C.T."/>
            <person name="Hug L.A."/>
            <person name="Sharon I."/>
            <person name="Castelle C.J."/>
            <person name="Probst A.J."/>
            <person name="Thomas B.C."/>
            <person name="Singh A."/>
            <person name="Wilkins M.J."/>
            <person name="Karaoz U."/>
            <person name="Brodie E.L."/>
            <person name="Williams K.H."/>
            <person name="Hubbard S.S."/>
            <person name="Banfield J.F."/>
        </authorList>
    </citation>
    <scope>NUCLEOTIDE SEQUENCE [LARGE SCALE GENOMIC DNA]</scope>
</reference>
<proteinExistence type="inferred from homology"/>
<keyword evidence="7 11" id="KW-0012">Acyltransferase</keyword>
<dbReference type="EC" id="2.3.2.2" evidence="11"/>
<feature type="binding site" evidence="10">
    <location>
        <position position="424"/>
    </location>
    <ligand>
        <name>L-glutamate</name>
        <dbReference type="ChEBI" id="CHEBI:29985"/>
    </ligand>
</feature>
<dbReference type="GO" id="GO:0036374">
    <property type="term" value="F:glutathione hydrolase activity"/>
    <property type="evidence" value="ECO:0007669"/>
    <property type="project" value="UniProtKB-UniRule"/>
</dbReference>
<dbReference type="AlphaFoldDB" id="A0A1F6GMW0"/>
<dbReference type="NCBIfam" id="TIGR00066">
    <property type="entry name" value="g_glut_trans"/>
    <property type="match status" value="1"/>
</dbReference>
<evidence type="ECO:0000313" key="13">
    <source>
        <dbReference type="EMBL" id="OGG99471.1"/>
    </source>
</evidence>